<dbReference type="STRING" id="362418.IW19_14575"/>
<protein>
    <submittedName>
        <fullName evidence="2">Uncharacterized protein</fullName>
    </submittedName>
</protein>
<keyword evidence="1" id="KW-0472">Membrane</keyword>
<comment type="caution">
    <text evidence="2">The sequence shown here is derived from an EMBL/GenBank/DDBJ whole genome shotgun (WGS) entry which is preliminary data.</text>
</comment>
<organism evidence="2 3">
    <name type="scientific">Flavobacterium reichenbachii</name>
    <dbReference type="NCBI Taxonomy" id="362418"/>
    <lineage>
        <taxon>Bacteria</taxon>
        <taxon>Pseudomonadati</taxon>
        <taxon>Bacteroidota</taxon>
        <taxon>Flavobacteriia</taxon>
        <taxon>Flavobacteriales</taxon>
        <taxon>Flavobacteriaceae</taxon>
        <taxon>Flavobacterium</taxon>
    </lineage>
</organism>
<evidence type="ECO:0000313" key="2">
    <source>
        <dbReference type="EMBL" id="KFF06656.1"/>
    </source>
</evidence>
<name>A0A085ZQE2_9FLAO</name>
<dbReference type="Proteomes" id="UP000028715">
    <property type="component" value="Unassembled WGS sequence"/>
</dbReference>
<keyword evidence="1" id="KW-0812">Transmembrane</keyword>
<reference evidence="2 3" key="1">
    <citation type="submission" date="2014-07" db="EMBL/GenBank/DDBJ databases">
        <title>Genome of Flavobacterium reichenbachii LMG 25512.</title>
        <authorList>
            <person name="Stropko S.J."/>
            <person name="Pipes S.E."/>
            <person name="Newman J.D."/>
        </authorList>
    </citation>
    <scope>NUCLEOTIDE SEQUENCE [LARGE SCALE GENOMIC DNA]</scope>
    <source>
        <strain evidence="2 3">LMG 25512</strain>
    </source>
</reference>
<proteinExistence type="predicted"/>
<keyword evidence="3" id="KW-1185">Reference proteome</keyword>
<gene>
    <name evidence="2" type="ORF">IW19_14575</name>
</gene>
<dbReference type="EMBL" id="JPRL01000001">
    <property type="protein sequence ID" value="KFF06656.1"/>
    <property type="molecule type" value="Genomic_DNA"/>
</dbReference>
<accession>A0A085ZQE2</accession>
<feature type="transmembrane region" description="Helical" evidence="1">
    <location>
        <begin position="7"/>
        <end position="26"/>
    </location>
</feature>
<keyword evidence="1" id="KW-1133">Transmembrane helix</keyword>
<evidence type="ECO:0000313" key="3">
    <source>
        <dbReference type="Proteomes" id="UP000028715"/>
    </source>
</evidence>
<dbReference type="AlphaFoldDB" id="A0A085ZQE2"/>
<evidence type="ECO:0000256" key="1">
    <source>
        <dbReference type="SAM" id="Phobius"/>
    </source>
</evidence>
<sequence>MCFKVKVEFGGFMLISVLQLFTGYFFKSRFKIDLSFLTKLKYKYITKIEFGLYFVIIFDKKMRKGQETFTHFLMKFYFELEYL</sequence>